<dbReference type="SUPFAM" id="SSF53448">
    <property type="entry name" value="Nucleotide-diphospho-sugar transferases"/>
    <property type="match status" value="1"/>
</dbReference>
<dbReference type="GO" id="GO:0000139">
    <property type="term" value="C:Golgi membrane"/>
    <property type="evidence" value="ECO:0007669"/>
    <property type="project" value="UniProtKB-SubCell"/>
</dbReference>
<evidence type="ECO:0000256" key="14">
    <source>
        <dbReference type="PIRSR" id="PIRSR605027-3"/>
    </source>
</evidence>
<name>A0AA36CKU4_9BILA</name>
<dbReference type="GO" id="GO:0015018">
    <property type="term" value="F:galactosylgalactosylxylosylprotein 3-beta-glucuronosyltransferase activity"/>
    <property type="evidence" value="ECO:0007669"/>
    <property type="project" value="UniProtKB-UniRule"/>
</dbReference>
<comment type="similarity">
    <text evidence="2 16">Belongs to the glycosyltransferase 43 family.</text>
</comment>
<dbReference type="GO" id="GO:0046872">
    <property type="term" value="F:metal ion binding"/>
    <property type="evidence" value="ECO:0007669"/>
    <property type="project" value="UniProtKB-KW"/>
</dbReference>
<feature type="coiled-coil region" evidence="17">
    <location>
        <begin position="43"/>
        <end position="77"/>
    </location>
</feature>
<dbReference type="AlphaFoldDB" id="A0AA36CKU4"/>
<evidence type="ECO:0000256" key="13">
    <source>
        <dbReference type="PIRSR" id="PIRSR605027-1"/>
    </source>
</evidence>
<sequence>MDTNGTAFRILCAIGLFFLVQFFYVFSKVERLDEGKLTLEAEVLMLERKRDLMRTKLNDLERETYRSEKKLQSVENRLRDHLKLLGSSSDKMPMIYFVTPTHFRPSQRADLTRLSQTLAQVPNLHWIVVEDADSTSSSVAEVIRRVKLPYTHVNAKTPTDMKMKYEDPSWKLPRGVAQRNVALAWIRRQFASLKRGVVYFGDDDNTYDWRLFSEMRAIDRVGIWPVGIVGGLLAETPILAANGSVVGFNAVWKPERPFPIDMAAFAVNISLVVEHPDAGFDYSVPRGFQESHFLTSLGLAPKDLEPKADHCTKVYVWHTRTEKSVLPKAVAEKVKSHADGDFTELEADALGIDL</sequence>
<keyword evidence="8 16" id="KW-1133">Transmembrane helix</keyword>
<evidence type="ECO:0000256" key="11">
    <source>
        <dbReference type="ARBA" id="ARBA00023211"/>
    </source>
</evidence>
<comment type="subcellular location">
    <subcellularLocation>
        <location evidence="16">Golgi apparatus membrane</location>
        <topology evidence="16">Single-pass type II membrane protein</topology>
    </subcellularLocation>
    <subcellularLocation>
        <location evidence="1">Membrane</location>
        <topology evidence="1">Single-pass type II membrane protein</topology>
    </subcellularLocation>
</comment>
<dbReference type="PANTHER" id="PTHR10896">
    <property type="entry name" value="GALACTOSYLGALACTOSYLXYLOSYLPROTEIN 3-BETA-GLUCURONOSYLTRANSFERASE BETA-1,3-GLUCURONYLTRANSFERASE"/>
    <property type="match status" value="1"/>
</dbReference>
<evidence type="ECO:0000313" key="19">
    <source>
        <dbReference type="Proteomes" id="UP001177023"/>
    </source>
</evidence>
<dbReference type="InterPro" id="IPR029044">
    <property type="entry name" value="Nucleotide-diphossugar_trans"/>
</dbReference>
<dbReference type="GO" id="GO:0005975">
    <property type="term" value="P:carbohydrate metabolic process"/>
    <property type="evidence" value="ECO:0007669"/>
    <property type="project" value="TreeGrafter"/>
</dbReference>
<comment type="caution">
    <text evidence="18">The sequence shown here is derived from an EMBL/GenBank/DDBJ whole genome shotgun (WGS) entry which is preliminary data.</text>
</comment>
<dbReference type="GO" id="GO:0050650">
    <property type="term" value="P:chondroitin sulfate proteoglycan biosynthetic process"/>
    <property type="evidence" value="ECO:0007669"/>
    <property type="project" value="TreeGrafter"/>
</dbReference>
<dbReference type="CDD" id="cd00218">
    <property type="entry name" value="GlcAT-I"/>
    <property type="match status" value="1"/>
</dbReference>
<keyword evidence="4 16" id="KW-0808">Transferase</keyword>
<keyword evidence="9 16" id="KW-0472">Membrane</keyword>
<comment type="catalytic activity">
    <reaction evidence="12 16">
        <text>3-O-(beta-D-galactosyl-(1-&gt;3)-beta-D-galactosyl-(1-&gt;4)-beta-D-xylosyl)-L-seryl-[protein] + UDP-alpha-D-glucuronate = 3-O-(beta-D-GlcA-(1-&gt;3)-beta-D-Gal-(1-&gt;3)-beta-D-Gal-(1-&gt;4)-beta-D-Xyl)-L-seryl-[protein] + UDP + H(+)</text>
        <dbReference type="Rhea" id="RHEA:24168"/>
        <dbReference type="Rhea" id="RHEA-COMP:12571"/>
        <dbReference type="Rhea" id="RHEA-COMP:12573"/>
        <dbReference type="ChEBI" id="CHEBI:15378"/>
        <dbReference type="ChEBI" id="CHEBI:58052"/>
        <dbReference type="ChEBI" id="CHEBI:58223"/>
        <dbReference type="ChEBI" id="CHEBI:132090"/>
        <dbReference type="ChEBI" id="CHEBI:132093"/>
        <dbReference type="EC" id="2.4.1.135"/>
    </reaction>
</comment>
<evidence type="ECO:0000256" key="3">
    <source>
        <dbReference type="ARBA" id="ARBA00012641"/>
    </source>
</evidence>
<evidence type="ECO:0000256" key="4">
    <source>
        <dbReference type="ARBA" id="ARBA00022679"/>
    </source>
</evidence>
<evidence type="ECO:0000256" key="15">
    <source>
        <dbReference type="PIRSR" id="PIRSR605027-4"/>
    </source>
</evidence>
<reference evidence="18" key="1">
    <citation type="submission" date="2023-06" db="EMBL/GenBank/DDBJ databases">
        <authorList>
            <person name="Delattre M."/>
        </authorList>
    </citation>
    <scope>NUCLEOTIDE SEQUENCE</scope>
    <source>
        <strain evidence="18">AF72</strain>
    </source>
</reference>
<proteinExistence type="inferred from homology"/>
<keyword evidence="7 16" id="KW-0735">Signal-anchor</keyword>
<evidence type="ECO:0000256" key="17">
    <source>
        <dbReference type="SAM" id="Coils"/>
    </source>
</evidence>
<evidence type="ECO:0000256" key="9">
    <source>
        <dbReference type="ARBA" id="ARBA00023136"/>
    </source>
</evidence>
<evidence type="ECO:0000313" key="18">
    <source>
        <dbReference type="EMBL" id="CAJ0570378.1"/>
    </source>
</evidence>
<dbReference type="FunFam" id="3.90.550.10:FF:000044">
    <property type="entry name" value="Galactosylgalactosylxylosylprotein 3-beta-glucuronosyltransferase"/>
    <property type="match status" value="1"/>
</dbReference>
<feature type="non-terminal residue" evidence="18">
    <location>
        <position position="354"/>
    </location>
</feature>
<accession>A0AA36CKU4</accession>
<protein>
    <recommendedName>
        <fullName evidence="3 16">Galactosylgalactosylxylosylprotein 3-beta-glucuronosyltransferase</fullName>
        <ecNumber evidence="3 16">2.4.1.135</ecNumber>
    </recommendedName>
</protein>
<dbReference type="EMBL" id="CATQJA010002305">
    <property type="protein sequence ID" value="CAJ0570378.1"/>
    <property type="molecule type" value="Genomic_DNA"/>
</dbReference>
<evidence type="ECO:0000256" key="7">
    <source>
        <dbReference type="ARBA" id="ARBA00022968"/>
    </source>
</evidence>
<evidence type="ECO:0000256" key="10">
    <source>
        <dbReference type="ARBA" id="ARBA00023180"/>
    </source>
</evidence>
<feature type="site" description="Interaction with galactose moiety of substrate glycoprotein" evidence="15">
    <location>
        <position position="235"/>
    </location>
</feature>
<keyword evidence="5 16" id="KW-0812">Transmembrane</keyword>
<dbReference type="Pfam" id="PF03360">
    <property type="entry name" value="Glyco_transf_43"/>
    <property type="match status" value="1"/>
</dbReference>
<evidence type="ECO:0000256" key="16">
    <source>
        <dbReference type="RuleBase" id="RU363127"/>
    </source>
</evidence>
<dbReference type="PANTHER" id="PTHR10896:SF65">
    <property type="entry name" value="GALACTOSYLGALACTOSYLXYLOSYLPROTEIN 3-BETA-GLUCURONOSYLTRANSFERASE 3"/>
    <property type="match status" value="1"/>
</dbReference>
<comment type="cofactor">
    <cofactor evidence="14 16">
        <name>Mn(2+)</name>
        <dbReference type="ChEBI" id="CHEBI:29035"/>
    </cofactor>
</comment>
<dbReference type="InterPro" id="IPR005027">
    <property type="entry name" value="Glyco_trans_43"/>
</dbReference>
<evidence type="ECO:0000256" key="6">
    <source>
        <dbReference type="ARBA" id="ARBA00022723"/>
    </source>
</evidence>
<feature type="binding site" evidence="14">
    <location>
        <position position="204"/>
    </location>
    <ligand>
        <name>Mn(2+)</name>
        <dbReference type="ChEBI" id="CHEBI:29035"/>
    </ligand>
</feature>
<evidence type="ECO:0000256" key="2">
    <source>
        <dbReference type="ARBA" id="ARBA00007706"/>
    </source>
</evidence>
<evidence type="ECO:0000256" key="8">
    <source>
        <dbReference type="ARBA" id="ARBA00022989"/>
    </source>
</evidence>
<keyword evidence="19" id="KW-1185">Reference proteome</keyword>
<evidence type="ECO:0000256" key="12">
    <source>
        <dbReference type="ARBA" id="ARBA00047979"/>
    </source>
</evidence>
<keyword evidence="16" id="KW-0333">Golgi apparatus</keyword>
<gene>
    <name evidence="18" type="ORF">MSPICULIGERA_LOCUS8820</name>
</gene>
<feature type="active site" description="Proton donor/acceptor" evidence="13">
    <location>
        <position position="290"/>
    </location>
</feature>
<keyword evidence="10" id="KW-0325">Glycoprotein</keyword>
<evidence type="ECO:0000256" key="5">
    <source>
        <dbReference type="ARBA" id="ARBA00022692"/>
    </source>
</evidence>
<keyword evidence="6 14" id="KW-0479">Metal-binding</keyword>
<dbReference type="EC" id="2.4.1.135" evidence="3 16"/>
<organism evidence="18 19">
    <name type="scientific">Mesorhabditis spiculigera</name>
    <dbReference type="NCBI Taxonomy" id="96644"/>
    <lineage>
        <taxon>Eukaryota</taxon>
        <taxon>Metazoa</taxon>
        <taxon>Ecdysozoa</taxon>
        <taxon>Nematoda</taxon>
        <taxon>Chromadorea</taxon>
        <taxon>Rhabditida</taxon>
        <taxon>Rhabditina</taxon>
        <taxon>Rhabditomorpha</taxon>
        <taxon>Rhabditoidea</taxon>
        <taxon>Rhabditidae</taxon>
        <taxon>Mesorhabditinae</taxon>
        <taxon>Mesorhabditis</taxon>
    </lineage>
</organism>
<comment type="pathway">
    <text evidence="16">Protein modification; protein glycosylation.</text>
</comment>
<keyword evidence="11 14" id="KW-0464">Manganese</keyword>
<dbReference type="Proteomes" id="UP001177023">
    <property type="component" value="Unassembled WGS sequence"/>
</dbReference>
<feature type="transmembrane region" description="Helical" evidence="16">
    <location>
        <begin position="6"/>
        <end position="26"/>
    </location>
</feature>
<dbReference type="Gene3D" id="3.90.550.10">
    <property type="entry name" value="Spore Coat Polysaccharide Biosynthesis Protein SpsA, Chain A"/>
    <property type="match status" value="1"/>
</dbReference>
<evidence type="ECO:0000256" key="1">
    <source>
        <dbReference type="ARBA" id="ARBA00004606"/>
    </source>
</evidence>
<keyword evidence="17" id="KW-0175">Coiled coil</keyword>